<evidence type="ECO:0000256" key="1">
    <source>
        <dbReference type="SAM" id="MobiDB-lite"/>
    </source>
</evidence>
<keyword evidence="3" id="KW-1185">Reference proteome</keyword>
<accession>A0A9W6MGK4</accession>
<feature type="region of interest" description="Disordered" evidence="1">
    <location>
        <begin position="57"/>
        <end position="111"/>
    </location>
</feature>
<evidence type="ECO:0000313" key="3">
    <source>
        <dbReference type="Proteomes" id="UP001143474"/>
    </source>
</evidence>
<feature type="compositionally biased region" description="Low complexity" evidence="1">
    <location>
        <begin position="87"/>
        <end position="96"/>
    </location>
</feature>
<sequence>MAITLGGPRIHAVCSPYPHRLNRVSVAYRDRRDRSAHRGVTVPAVTHNGTIHIDVVDAGPADHRSRPARRWTPAAGADAACDRSTDRLGLGPAGDPRGPDGPVPTGGRLKQ</sequence>
<reference evidence="2" key="2">
    <citation type="submission" date="2023-01" db="EMBL/GenBank/DDBJ databases">
        <authorList>
            <person name="Sun Q."/>
            <person name="Evtushenko L."/>
        </authorList>
    </citation>
    <scope>NUCLEOTIDE SEQUENCE</scope>
    <source>
        <strain evidence="2">VKM Ac-2007</strain>
    </source>
</reference>
<name>A0A9W6MGK4_9ACTN</name>
<protein>
    <submittedName>
        <fullName evidence="2">Uncharacterized protein</fullName>
    </submittedName>
</protein>
<proteinExistence type="predicted"/>
<gene>
    <name evidence="2" type="ORF">GCM10017600_66510</name>
</gene>
<organism evidence="2 3">
    <name type="scientific">Streptosporangium carneum</name>
    <dbReference type="NCBI Taxonomy" id="47481"/>
    <lineage>
        <taxon>Bacteria</taxon>
        <taxon>Bacillati</taxon>
        <taxon>Actinomycetota</taxon>
        <taxon>Actinomycetes</taxon>
        <taxon>Streptosporangiales</taxon>
        <taxon>Streptosporangiaceae</taxon>
        <taxon>Streptosporangium</taxon>
    </lineage>
</organism>
<dbReference type="EMBL" id="BSEV01000021">
    <property type="protein sequence ID" value="GLK13240.1"/>
    <property type="molecule type" value="Genomic_DNA"/>
</dbReference>
<evidence type="ECO:0000313" key="2">
    <source>
        <dbReference type="EMBL" id="GLK13240.1"/>
    </source>
</evidence>
<reference evidence="2" key="1">
    <citation type="journal article" date="2014" name="Int. J. Syst. Evol. Microbiol.">
        <title>Complete genome sequence of Corynebacterium casei LMG S-19264T (=DSM 44701T), isolated from a smear-ripened cheese.</title>
        <authorList>
            <consortium name="US DOE Joint Genome Institute (JGI-PGF)"/>
            <person name="Walter F."/>
            <person name="Albersmeier A."/>
            <person name="Kalinowski J."/>
            <person name="Ruckert C."/>
        </authorList>
    </citation>
    <scope>NUCLEOTIDE SEQUENCE</scope>
    <source>
        <strain evidence="2">VKM Ac-2007</strain>
    </source>
</reference>
<dbReference type="AlphaFoldDB" id="A0A9W6MGK4"/>
<comment type="caution">
    <text evidence="2">The sequence shown here is derived from an EMBL/GenBank/DDBJ whole genome shotgun (WGS) entry which is preliminary data.</text>
</comment>
<dbReference type="Proteomes" id="UP001143474">
    <property type="component" value="Unassembled WGS sequence"/>
</dbReference>